<dbReference type="InterPro" id="IPR025597">
    <property type="entry name" value="DUF4345"/>
</dbReference>
<keyword evidence="3" id="KW-1185">Reference proteome</keyword>
<feature type="transmembrane region" description="Helical" evidence="1">
    <location>
        <begin position="21"/>
        <end position="42"/>
    </location>
</feature>
<dbReference type="Pfam" id="PF14248">
    <property type="entry name" value="DUF4345"/>
    <property type="match status" value="1"/>
</dbReference>
<feature type="transmembrane region" description="Helical" evidence="1">
    <location>
        <begin position="62"/>
        <end position="80"/>
    </location>
</feature>
<protein>
    <submittedName>
        <fullName evidence="2">Uncharacterized protein DUF4345</fullName>
    </submittedName>
</protein>
<feature type="transmembrane region" description="Helical" evidence="1">
    <location>
        <begin position="117"/>
        <end position="135"/>
    </location>
</feature>
<dbReference type="EMBL" id="QJKF01000001">
    <property type="protein sequence ID" value="PXX71712.1"/>
    <property type="molecule type" value="Genomic_DNA"/>
</dbReference>
<dbReference type="Proteomes" id="UP000247569">
    <property type="component" value="Unassembled WGS sequence"/>
</dbReference>
<dbReference type="AlphaFoldDB" id="A0A318KHH3"/>
<keyword evidence="1" id="KW-0812">Transmembrane</keyword>
<evidence type="ECO:0000313" key="3">
    <source>
        <dbReference type="Proteomes" id="UP000247569"/>
    </source>
</evidence>
<gene>
    <name evidence="2" type="ORF">DFR70_1011146</name>
</gene>
<accession>A0A318KHH3</accession>
<reference evidence="2 3" key="1">
    <citation type="submission" date="2018-05" db="EMBL/GenBank/DDBJ databases">
        <title>Genomic Encyclopedia of Type Strains, Phase IV (KMG-IV): sequencing the most valuable type-strain genomes for metagenomic binning, comparative biology and taxonomic classification.</title>
        <authorList>
            <person name="Goeker M."/>
        </authorList>
    </citation>
    <scope>NUCLEOTIDE SEQUENCE [LARGE SCALE GENOMIC DNA]</scope>
    <source>
        <strain evidence="2 3">DSM 44704</strain>
    </source>
</reference>
<proteinExistence type="predicted"/>
<evidence type="ECO:0000313" key="2">
    <source>
        <dbReference type="EMBL" id="PXX71712.1"/>
    </source>
</evidence>
<sequence length="146" mass="15398">MTATEGQGLSAVRRTLSGRRALQLVMGAGAVLPLSTGLYGMVKGPQGIPGGGAVPASIDNQFAFVNAFWFASGVGAVAAVPRIEEKSELMTVLLGTAFVGGLARTVRVGRRGRPHPVFVGAWAAELAGMPLLWLWHRRVANRHRRG</sequence>
<organism evidence="2 3">
    <name type="scientific">Nocardia tenerifensis</name>
    <dbReference type="NCBI Taxonomy" id="228006"/>
    <lineage>
        <taxon>Bacteria</taxon>
        <taxon>Bacillati</taxon>
        <taxon>Actinomycetota</taxon>
        <taxon>Actinomycetes</taxon>
        <taxon>Mycobacteriales</taxon>
        <taxon>Nocardiaceae</taxon>
        <taxon>Nocardia</taxon>
    </lineage>
</organism>
<dbReference type="RefSeq" id="WP_040742495.1">
    <property type="nucleotide sequence ID" value="NZ_QJKF01000001.1"/>
</dbReference>
<keyword evidence="1" id="KW-0472">Membrane</keyword>
<keyword evidence="1" id="KW-1133">Transmembrane helix</keyword>
<comment type="caution">
    <text evidence="2">The sequence shown here is derived from an EMBL/GenBank/DDBJ whole genome shotgun (WGS) entry which is preliminary data.</text>
</comment>
<evidence type="ECO:0000256" key="1">
    <source>
        <dbReference type="SAM" id="Phobius"/>
    </source>
</evidence>
<name>A0A318KHH3_9NOCA</name>
<feature type="transmembrane region" description="Helical" evidence="1">
    <location>
        <begin position="87"/>
        <end position="105"/>
    </location>
</feature>